<protein>
    <submittedName>
        <fullName evidence="2">Spore coat protein YsxE</fullName>
    </submittedName>
</protein>
<organism evidence="2 3">
    <name type="scientific">Caldalkalibacillus horti</name>
    <dbReference type="NCBI Taxonomy" id="77523"/>
    <lineage>
        <taxon>Bacteria</taxon>
        <taxon>Bacillati</taxon>
        <taxon>Bacillota</taxon>
        <taxon>Bacilli</taxon>
        <taxon>Bacillales</taxon>
        <taxon>Bacillaceae</taxon>
        <taxon>Caldalkalibacillus</taxon>
    </lineage>
</organism>
<dbReference type="PANTHER" id="PTHR39179">
    <property type="entry name" value="SPORE COAT PROTEIN I"/>
    <property type="match status" value="1"/>
</dbReference>
<evidence type="ECO:0000259" key="1">
    <source>
        <dbReference type="Pfam" id="PF01636"/>
    </source>
</evidence>
<dbReference type="SUPFAM" id="SSF56112">
    <property type="entry name" value="Protein kinase-like (PK-like)"/>
    <property type="match status" value="1"/>
</dbReference>
<reference evidence="2 3" key="1">
    <citation type="submission" date="2023-07" db="EMBL/GenBank/DDBJ databases">
        <title>Genomic Encyclopedia of Type Strains, Phase IV (KMG-IV): sequencing the most valuable type-strain genomes for metagenomic binning, comparative biology and taxonomic classification.</title>
        <authorList>
            <person name="Goeker M."/>
        </authorList>
    </citation>
    <scope>NUCLEOTIDE SEQUENCE [LARGE SCALE GENOMIC DNA]</scope>
    <source>
        <strain evidence="2 3">DSM 12751</strain>
    </source>
</reference>
<sequence>MIGLLKPLIQQEKIEIVVREYGLHPHRIENIGKVQKLHTQRGNFALKKMQTEPQQVEFVQRIISKLGEKQYSQLLFPVCNQFGDSFIQIGGDTYYLTPWVEDKIEFKYRADWEEKMLMALAHLHSLSIDTGIERNTPHSLPTTRLIDRWSSRLKKMEEVRSFAQDRELQSPVEAIFLTHFDYLTELSQRAIDYLKQWEDKADLSKSSQTVLCHGHVYRNHVLQSKENQFYLINFDYASFDSPAKDLALFFRRHQETAFGAEGVAIEWLAKYEEAFQLARADKILLAIFLLFPERVFKEMENYYQAIRSWHPLKHAKYLEKLIKATGPIRRFVKEMLAQEVHE</sequence>
<accession>A0ABT9VTT7</accession>
<keyword evidence="2" id="KW-0946">Virion</keyword>
<dbReference type="Pfam" id="PF01636">
    <property type="entry name" value="APH"/>
    <property type="match status" value="1"/>
</dbReference>
<keyword evidence="3" id="KW-1185">Reference proteome</keyword>
<evidence type="ECO:0000313" key="2">
    <source>
        <dbReference type="EMBL" id="MDQ0164300.1"/>
    </source>
</evidence>
<dbReference type="RefSeq" id="WP_307389703.1">
    <property type="nucleotide sequence ID" value="NZ_BAAADK010000009.1"/>
</dbReference>
<proteinExistence type="predicted"/>
<feature type="domain" description="Aminoglycoside phosphotransferase" evidence="1">
    <location>
        <begin position="39"/>
        <end position="267"/>
    </location>
</feature>
<dbReference type="InterPro" id="IPR011009">
    <property type="entry name" value="Kinase-like_dom_sf"/>
</dbReference>
<keyword evidence="2" id="KW-0167">Capsid protein</keyword>
<dbReference type="Gene3D" id="3.90.1200.10">
    <property type="match status" value="1"/>
</dbReference>
<dbReference type="Proteomes" id="UP001235840">
    <property type="component" value="Unassembled WGS sequence"/>
</dbReference>
<dbReference type="InterPro" id="IPR047175">
    <property type="entry name" value="CotS-like"/>
</dbReference>
<comment type="caution">
    <text evidence="2">The sequence shown here is derived from an EMBL/GenBank/DDBJ whole genome shotgun (WGS) entry which is preliminary data.</text>
</comment>
<evidence type="ECO:0000313" key="3">
    <source>
        <dbReference type="Proteomes" id="UP001235840"/>
    </source>
</evidence>
<name>A0ABT9VTT7_9BACI</name>
<dbReference type="InterPro" id="IPR002575">
    <property type="entry name" value="Aminoglycoside_PTrfase"/>
</dbReference>
<gene>
    <name evidence="2" type="ORF">J2S11_000199</name>
</gene>
<dbReference type="Gene3D" id="3.30.200.20">
    <property type="entry name" value="Phosphorylase Kinase, domain 1"/>
    <property type="match status" value="1"/>
</dbReference>
<dbReference type="EMBL" id="JAUSTY010000001">
    <property type="protein sequence ID" value="MDQ0164300.1"/>
    <property type="molecule type" value="Genomic_DNA"/>
</dbReference>
<dbReference type="PANTHER" id="PTHR39179:SF3">
    <property type="entry name" value="COTS-RELATED PROTEIN"/>
    <property type="match status" value="1"/>
</dbReference>